<evidence type="ECO:0000313" key="8">
    <source>
        <dbReference type="EMBL" id="KKR83728.1"/>
    </source>
</evidence>
<sequence length="265" mass="28654">MEDKNTFLTTPIAVLLGSVIIALAILVSGGVITLKKEAKVPAAKAADNNPQTQKGTADFAVANIKAQVKNLGLDQKKFDSCLDSGQKASLVSADQEDGVKLGVNGTPAVLINGHLVEGAQPYTVFKDAIEYELKGGNWETADSSVAYLVDGNPQNGEIGKEKKEVKAGDNPVLGNTQASVTLVEFSDYQCPFCERLYKATVVQLKKDYIDTGKVKLYYRDFPLTQIHFGALKAAEAARCAGDQGKYWEFHNLVFENQSSIFIESN</sequence>
<dbReference type="PROSITE" id="PS51352">
    <property type="entry name" value="THIOREDOXIN_2"/>
    <property type="match status" value="1"/>
</dbReference>
<accession>A0A0G0U3Q2</accession>
<keyword evidence="4" id="KW-1015">Disulfide bond</keyword>
<dbReference type="EMBL" id="LCAB01000002">
    <property type="protein sequence ID" value="KKR83728.1"/>
    <property type="molecule type" value="Genomic_DNA"/>
</dbReference>
<keyword evidence="3" id="KW-0560">Oxidoreductase</keyword>
<name>A0A0G0U3Q2_9BACT</name>
<evidence type="ECO:0000256" key="1">
    <source>
        <dbReference type="ARBA" id="ARBA00005791"/>
    </source>
</evidence>
<dbReference type="AlphaFoldDB" id="A0A0G0U3Q2"/>
<dbReference type="Pfam" id="PF01323">
    <property type="entry name" value="DSBA"/>
    <property type="match status" value="1"/>
</dbReference>
<reference evidence="8 9" key="1">
    <citation type="journal article" date="2015" name="Nature">
        <title>rRNA introns, odd ribosomes, and small enigmatic genomes across a large radiation of phyla.</title>
        <authorList>
            <person name="Brown C.T."/>
            <person name="Hug L.A."/>
            <person name="Thomas B.C."/>
            <person name="Sharon I."/>
            <person name="Castelle C.J."/>
            <person name="Singh A."/>
            <person name="Wilkins M.J."/>
            <person name="Williams K.H."/>
            <person name="Banfield J.F."/>
        </authorList>
    </citation>
    <scope>NUCLEOTIDE SEQUENCE [LARGE SCALE GENOMIC DNA]</scope>
</reference>
<keyword evidence="2" id="KW-0732">Signal</keyword>
<protein>
    <submittedName>
        <fullName evidence="8">DSBA oxidoreductase</fullName>
    </submittedName>
</protein>
<dbReference type="InterPro" id="IPR013766">
    <property type="entry name" value="Thioredoxin_domain"/>
</dbReference>
<dbReference type="PANTHER" id="PTHR13887">
    <property type="entry name" value="GLUTATHIONE S-TRANSFERASE KAPPA"/>
    <property type="match status" value="1"/>
</dbReference>
<dbReference type="InterPro" id="IPR036249">
    <property type="entry name" value="Thioredoxin-like_sf"/>
</dbReference>
<dbReference type="InterPro" id="IPR001853">
    <property type="entry name" value="DSBA-like_thioredoxin_dom"/>
</dbReference>
<dbReference type="SUPFAM" id="SSF52833">
    <property type="entry name" value="Thioredoxin-like"/>
    <property type="match status" value="1"/>
</dbReference>
<evidence type="ECO:0000256" key="3">
    <source>
        <dbReference type="ARBA" id="ARBA00023002"/>
    </source>
</evidence>
<feature type="transmembrane region" description="Helical" evidence="6">
    <location>
        <begin position="12"/>
        <end position="34"/>
    </location>
</feature>
<proteinExistence type="inferred from homology"/>
<evidence type="ECO:0000259" key="7">
    <source>
        <dbReference type="PROSITE" id="PS51352"/>
    </source>
</evidence>
<gene>
    <name evidence="8" type="ORF">UU29_C0002G0041</name>
</gene>
<dbReference type="GO" id="GO:0016491">
    <property type="term" value="F:oxidoreductase activity"/>
    <property type="evidence" value="ECO:0007669"/>
    <property type="project" value="UniProtKB-KW"/>
</dbReference>
<keyword evidence="6" id="KW-0812">Transmembrane</keyword>
<evidence type="ECO:0000313" key="9">
    <source>
        <dbReference type="Proteomes" id="UP000034601"/>
    </source>
</evidence>
<dbReference type="InterPro" id="IPR012336">
    <property type="entry name" value="Thioredoxin-like_fold"/>
</dbReference>
<organism evidence="8 9">
    <name type="scientific">Candidatus Daviesbacteria bacterium GW2011_GWA2_40_9</name>
    <dbReference type="NCBI Taxonomy" id="1618424"/>
    <lineage>
        <taxon>Bacteria</taxon>
        <taxon>Candidatus Daviesiibacteriota</taxon>
    </lineage>
</organism>
<keyword evidence="6" id="KW-0472">Membrane</keyword>
<keyword evidence="6" id="KW-1133">Transmembrane helix</keyword>
<feature type="domain" description="Thioredoxin" evidence="7">
    <location>
        <begin position="138"/>
        <end position="265"/>
    </location>
</feature>
<evidence type="ECO:0000256" key="6">
    <source>
        <dbReference type="SAM" id="Phobius"/>
    </source>
</evidence>
<dbReference type="PANTHER" id="PTHR13887:SF14">
    <property type="entry name" value="DISULFIDE BOND FORMATION PROTEIN D"/>
    <property type="match status" value="1"/>
</dbReference>
<dbReference type="Proteomes" id="UP000034601">
    <property type="component" value="Unassembled WGS sequence"/>
</dbReference>
<dbReference type="Gene3D" id="3.40.30.10">
    <property type="entry name" value="Glutaredoxin"/>
    <property type="match status" value="2"/>
</dbReference>
<comment type="caution">
    <text evidence="8">The sequence shown here is derived from an EMBL/GenBank/DDBJ whole genome shotgun (WGS) entry which is preliminary data.</text>
</comment>
<evidence type="ECO:0000256" key="2">
    <source>
        <dbReference type="ARBA" id="ARBA00022729"/>
    </source>
</evidence>
<dbReference type="CDD" id="cd02972">
    <property type="entry name" value="DsbA_family"/>
    <property type="match status" value="1"/>
</dbReference>
<comment type="similarity">
    <text evidence="1">Belongs to the thioredoxin family. DsbA subfamily.</text>
</comment>
<evidence type="ECO:0000256" key="5">
    <source>
        <dbReference type="ARBA" id="ARBA00023284"/>
    </source>
</evidence>
<dbReference type="Pfam" id="PF13462">
    <property type="entry name" value="Thioredoxin_4"/>
    <property type="match status" value="1"/>
</dbReference>
<keyword evidence="5" id="KW-0676">Redox-active center</keyword>
<evidence type="ECO:0000256" key="4">
    <source>
        <dbReference type="ARBA" id="ARBA00023157"/>
    </source>
</evidence>